<accession>A0AAE0X322</accession>
<dbReference type="AlphaFoldDB" id="A0AAE0X322"/>
<protein>
    <submittedName>
        <fullName evidence="1">Uncharacterized protein</fullName>
    </submittedName>
</protein>
<evidence type="ECO:0000313" key="1">
    <source>
        <dbReference type="EMBL" id="KAK3683811.1"/>
    </source>
</evidence>
<gene>
    <name evidence="1" type="ORF">B0T22DRAFT_468896</name>
</gene>
<organism evidence="1 2">
    <name type="scientific">Podospora appendiculata</name>
    <dbReference type="NCBI Taxonomy" id="314037"/>
    <lineage>
        <taxon>Eukaryota</taxon>
        <taxon>Fungi</taxon>
        <taxon>Dikarya</taxon>
        <taxon>Ascomycota</taxon>
        <taxon>Pezizomycotina</taxon>
        <taxon>Sordariomycetes</taxon>
        <taxon>Sordariomycetidae</taxon>
        <taxon>Sordariales</taxon>
        <taxon>Podosporaceae</taxon>
        <taxon>Podospora</taxon>
    </lineage>
</organism>
<reference evidence="1" key="1">
    <citation type="journal article" date="2023" name="Mol. Phylogenet. Evol.">
        <title>Genome-scale phylogeny and comparative genomics of the fungal order Sordariales.</title>
        <authorList>
            <person name="Hensen N."/>
            <person name="Bonometti L."/>
            <person name="Westerberg I."/>
            <person name="Brannstrom I.O."/>
            <person name="Guillou S."/>
            <person name="Cros-Aarteil S."/>
            <person name="Calhoun S."/>
            <person name="Haridas S."/>
            <person name="Kuo A."/>
            <person name="Mondo S."/>
            <person name="Pangilinan J."/>
            <person name="Riley R."/>
            <person name="LaButti K."/>
            <person name="Andreopoulos B."/>
            <person name="Lipzen A."/>
            <person name="Chen C."/>
            <person name="Yan M."/>
            <person name="Daum C."/>
            <person name="Ng V."/>
            <person name="Clum A."/>
            <person name="Steindorff A."/>
            <person name="Ohm R.A."/>
            <person name="Martin F."/>
            <person name="Silar P."/>
            <person name="Natvig D.O."/>
            <person name="Lalanne C."/>
            <person name="Gautier V."/>
            <person name="Ament-Velasquez S.L."/>
            <person name="Kruys A."/>
            <person name="Hutchinson M.I."/>
            <person name="Powell A.J."/>
            <person name="Barry K."/>
            <person name="Miller A.N."/>
            <person name="Grigoriev I.V."/>
            <person name="Debuchy R."/>
            <person name="Gladieux P."/>
            <person name="Hiltunen Thoren M."/>
            <person name="Johannesson H."/>
        </authorList>
    </citation>
    <scope>NUCLEOTIDE SEQUENCE</scope>
    <source>
        <strain evidence="1">CBS 314.62</strain>
    </source>
</reference>
<reference evidence="1" key="2">
    <citation type="submission" date="2023-06" db="EMBL/GenBank/DDBJ databases">
        <authorList>
            <consortium name="Lawrence Berkeley National Laboratory"/>
            <person name="Haridas S."/>
            <person name="Hensen N."/>
            <person name="Bonometti L."/>
            <person name="Westerberg I."/>
            <person name="Brannstrom I.O."/>
            <person name="Guillou S."/>
            <person name="Cros-Aarteil S."/>
            <person name="Calhoun S."/>
            <person name="Kuo A."/>
            <person name="Mondo S."/>
            <person name="Pangilinan J."/>
            <person name="Riley R."/>
            <person name="Labutti K."/>
            <person name="Andreopoulos B."/>
            <person name="Lipzen A."/>
            <person name="Chen C."/>
            <person name="Yanf M."/>
            <person name="Daum C."/>
            <person name="Ng V."/>
            <person name="Clum A."/>
            <person name="Steindorff A."/>
            <person name="Ohm R."/>
            <person name="Martin F."/>
            <person name="Silar P."/>
            <person name="Natvig D."/>
            <person name="Lalanne C."/>
            <person name="Gautier V."/>
            <person name="Ament-Velasquez S.L."/>
            <person name="Kruys A."/>
            <person name="Hutchinson M.I."/>
            <person name="Powell A.J."/>
            <person name="Barry K."/>
            <person name="Miller A.N."/>
            <person name="Grigoriev I.V."/>
            <person name="Debuchy R."/>
            <person name="Gladieux P."/>
            <person name="Thoren M.H."/>
            <person name="Johannesson H."/>
        </authorList>
    </citation>
    <scope>NUCLEOTIDE SEQUENCE</scope>
    <source>
        <strain evidence="1">CBS 314.62</strain>
    </source>
</reference>
<sequence>MSSSGFQLASLLARLGQPCFSSFRFSSLRHHYHRAGHTWHFVFNIIIESKPACLIFPFGFCSRRYLHTCRRSETGTDIAHAICMVGRDTAAAAHWSPALHCTALHMHAHRIHLAFAFFIHGLDRIRKIFGRLHSTARVWTATTIPPLFQFSGGNKPPFF</sequence>
<proteinExistence type="predicted"/>
<dbReference type="EMBL" id="JAULSO010000004">
    <property type="protein sequence ID" value="KAK3683811.1"/>
    <property type="molecule type" value="Genomic_DNA"/>
</dbReference>
<name>A0AAE0X322_9PEZI</name>
<keyword evidence="2" id="KW-1185">Reference proteome</keyword>
<comment type="caution">
    <text evidence="1">The sequence shown here is derived from an EMBL/GenBank/DDBJ whole genome shotgun (WGS) entry which is preliminary data.</text>
</comment>
<dbReference type="Proteomes" id="UP001270362">
    <property type="component" value="Unassembled WGS sequence"/>
</dbReference>
<evidence type="ECO:0000313" key="2">
    <source>
        <dbReference type="Proteomes" id="UP001270362"/>
    </source>
</evidence>